<organism evidence="1">
    <name type="scientific">Arion vulgaris</name>
    <dbReference type="NCBI Taxonomy" id="1028688"/>
    <lineage>
        <taxon>Eukaryota</taxon>
        <taxon>Metazoa</taxon>
        <taxon>Spiralia</taxon>
        <taxon>Lophotrochozoa</taxon>
        <taxon>Mollusca</taxon>
        <taxon>Gastropoda</taxon>
        <taxon>Heterobranchia</taxon>
        <taxon>Euthyneura</taxon>
        <taxon>Panpulmonata</taxon>
        <taxon>Eupulmonata</taxon>
        <taxon>Stylommatophora</taxon>
        <taxon>Helicina</taxon>
        <taxon>Arionoidea</taxon>
        <taxon>Arionidae</taxon>
        <taxon>Arion</taxon>
    </lineage>
</organism>
<protein>
    <submittedName>
        <fullName evidence="1">Uncharacterized protein</fullName>
    </submittedName>
</protein>
<dbReference type="AlphaFoldDB" id="A0A0B7AQK9"/>
<gene>
    <name evidence="1" type="primary">ORF130651</name>
</gene>
<accession>A0A0B7AQK9</accession>
<sequence>MKEWQRTDRLKLYLQNKMQTKKIWRDNIEVNLEILGVHNLGEMTKNIVELWVCKGGGGICAAVNTKDLKN</sequence>
<proteinExistence type="predicted"/>
<evidence type="ECO:0000313" key="1">
    <source>
        <dbReference type="EMBL" id="CEK82281.1"/>
    </source>
</evidence>
<dbReference type="EMBL" id="HACG01035416">
    <property type="protein sequence ID" value="CEK82281.1"/>
    <property type="molecule type" value="Transcribed_RNA"/>
</dbReference>
<name>A0A0B7AQK9_9EUPU</name>
<reference evidence="1" key="1">
    <citation type="submission" date="2014-12" db="EMBL/GenBank/DDBJ databases">
        <title>Insight into the proteome of Arion vulgaris.</title>
        <authorList>
            <person name="Aradska J."/>
            <person name="Bulat T."/>
            <person name="Smidak R."/>
            <person name="Sarate P."/>
            <person name="Gangsoo J."/>
            <person name="Sialana F."/>
            <person name="Bilban M."/>
            <person name="Lubec G."/>
        </authorList>
    </citation>
    <scope>NUCLEOTIDE SEQUENCE</scope>
    <source>
        <tissue evidence="1">Skin</tissue>
    </source>
</reference>